<dbReference type="Gene3D" id="2.60.120.10">
    <property type="entry name" value="Jelly Rolls"/>
    <property type="match status" value="1"/>
</dbReference>
<dbReference type="CDD" id="cd00038">
    <property type="entry name" value="CAP_ED"/>
    <property type="match status" value="1"/>
</dbReference>
<keyword evidence="7" id="KW-1185">Reference proteome</keyword>
<dbReference type="Pfam" id="PF13545">
    <property type="entry name" value="HTH_Crp_2"/>
    <property type="match status" value="1"/>
</dbReference>
<evidence type="ECO:0000256" key="2">
    <source>
        <dbReference type="ARBA" id="ARBA00023125"/>
    </source>
</evidence>
<evidence type="ECO:0000259" key="4">
    <source>
        <dbReference type="PROSITE" id="PS50042"/>
    </source>
</evidence>
<dbReference type="PROSITE" id="PS50042">
    <property type="entry name" value="CNMP_BINDING_3"/>
    <property type="match status" value="1"/>
</dbReference>
<dbReference type="SUPFAM" id="SSF46785">
    <property type="entry name" value="Winged helix' DNA-binding domain"/>
    <property type="match status" value="1"/>
</dbReference>
<evidence type="ECO:0000256" key="3">
    <source>
        <dbReference type="ARBA" id="ARBA00023163"/>
    </source>
</evidence>
<gene>
    <name evidence="6" type="ORF">DA075_18340</name>
</gene>
<dbReference type="PANTHER" id="PTHR24567:SF68">
    <property type="entry name" value="DNA-BINDING TRANSCRIPTIONAL DUAL REGULATOR CRP"/>
    <property type="match status" value="1"/>
</dbReference>
<dbReference type="EMBL" id="CP028843">
    <property type="protein sequence ID" value="AWB22626.1"/>
    <property type="molecule type" value="Genomic_DNA"/>
</dbReference>
<dbReference type="GO" id="GO:0005829">
    <property type="term" value="C:cytosol"/>
    <property type="evidence" value="ECO:0007669"/>
    <property type="project" value="TreeGrafter"/>
</dbReference>
<dbReference type="SUPFAM" id="SSF51206">
    <property type="entry name" value="cAMP-binding domain-like"/>
    <property type="match status" value="1"/>
</dbReference>
<keyword evidence="2" id="KW-0238">DNA-binding</keyword>
<dbReference type="SMART" id="SM00419">
    <property type="entry name" value="HTH_CRP"/>
    <property type="match status" value="1"/>
</dbReference>
<dbReference type="InterPro" id="IPR036388">
    <property type="entry name" value="WH-like_DNA-bd_sf"/>
</dbReference>
<sequence>MPDDHPLLRKLDALSPLSDEDRRFLAQVVAHPMAVPARTDLIREGDRPHGVFVIVEGIACRYKILPDGGRQVLAFLVPGDFSDLDVDLLEVMDHAVGTLTPCRMVHVPARTVRDLLDAHLGIARAMRLAALGEAATSRQWLVNLGRRSCEQRLAHVLCEMLVRLRSVGLASETGYHFPLTQVDLADATGMTPVHVNRSFKALRERSLIEGWGRSIVIRDVAALEGVAAFDRAYLHRTGSTGSCSRSAPAGLRA</sequence>
<dbReference type="GO" id="GO:0003677">
    <property type="term" value="F:DNA binding"/>
    <property type="evidence" value="ECO:0007669"/>
    <property type="project" value="UniProtKB-KW"/>
</dbReference>
<dbReference type="InterPro" id="IPR012318">
    <property type="entry name" value="HTH_CRP"/>
</dbReference>
<protein>
    <submittedName>
        <fullName evidence="6">Crp/Fnr family transcriptional regulator</fullName>
    </submittedName>
</protein>
<accession>A0A2R4WM78</accession>
<dbReference type="InterPro" id="IPR050397">
    <property type="entry name" value="Env_Response_Regulators"/>
</dbReference>
<dbReference type="Gene3D" id="1.10.10.10">
    <property type="entry name" value="Winged helix-like DNA-binding domain superfamily/Winged helix DNA-binding domain"/>
    <property type="match status" value="1"/>
</dbReference>
<name>A0A2R4WM78_9HYPH</name>
<reference evidence="6 7" key="1">
    <citation type="submission" date="2018-04" db="EMBL/GenBank/DDBJ databases">
        <title>Methylobacterium sp. PR1016A genome.</title>
        <authorList>
            <person name="Park W."/>
        </authorList>
    </citation>
    <scope>NUCLEOTIDE SEQUENCE [LARGE SCALE GENOMIC DNA]</scope>
    <source>
        <strain evidence="6 7">PR1016A</strain>
    </source>
</reference>
<dbReference type="RefSeq" id="WP_099954436.1">
    <property type="nucleotide sequence ID" value="NZ_CP028843.1"/>
</dbReference>
<dbReference type="InterPro" id="IPR014710">
    <property type="entry name" value="RmlC-like_jellyroll"/>
</dbReference>
<evidence type="ECO:0000313" key="7">
    <source>
        <dbReference type="Proteomes" id="UP000244755"/>
    </source>
</evidence>
<dbReference type="PANTHER" id="PTHR24567">
    <property type="entry name" value="CRP FAMILY TRANSCRIPTIONAL REGULATORY PROTEIN"/>
    <property type="match status" value="1"/>
</dbReference>
<dbReference type="OrthoDB" id="7584044at2"/>
<dbReference type="KEGG" id="mee:DA075_18340"/>
<evidence type="ECO:0000256" key="1">
    <source>
        <dbReference type="ARBA" id="ARBA00023015"/>
    </source>
</evidence>
<feature type="domain" description="Cyclic nucleotide-binding" evidence="4">
    <location>
        <begin position="13"/>
        <end position="81"/>
    </location>
</feature>
<dbReference type="InterPro" id="IPR036390">
    <property type="entry name" value="WH_DNA-bd_sf"/>
</dbReference>
<proteinExistence type="predicted"/>
<organism evidence="6 7">
    <name type="scientific">Methylobacterium currus</name>
    <dbReference type="NCBI Taxonomy" id="2051553"/>
    <lineage>
        <taxon>Bacteria</taxon>
        <taxon>Pseudomonadati</taxon>
        <taxon>Pseudomonadota</taxon>
        <taxon>Alphaproteobacteria</taxon>
        <taxon>Hyphomicrobiales</taxon>
        <taxon>Methylobacteriaceae</taxon>
        <taxon>Methylobacterium</taxon>
    </lineage>
</organism>
<evidence type="ECO:0000313" key="6">
    <source>
        <dbReference type="EMBL" id="AWB22626.1"/>
    </source>
</evidence>
<feature type="domain" description="HTH crp-type" evidence="5">
    <location>
        <begin position="147"/>
        <end position="221"/>
    </location>
</feature>
<evidence type="ECO:0000259" key="5">
    <source>
        <dbReference type="PROSITE" id="PS51063"/>
    </source>
</evidence>
<dbReference type="InterPro" id="IPR000595">
    <property type="entry name" value="cNMP-bd_dom"/>
</dbReference>
<dbReference type="PROSITE" id="PS51063">
    <property type="entry name" value="HTH_CRP_2"/>
    <property type="match status" value="1"/>
</dbReference>
<dbReference type="SMART" id="SM00100">
    <property type="entry name" value="cNMP"/>
    <property type="match status" value="1"/>
</dbReference>
<dbReference type="GO" id="GO:0003700">
    <property type="term" value="F:DNA-binding transcription factor activity"/>
    <property type="evidence" value="ECO:0007669"/>
    <property type="project" value="TreeGrafter"/>
</dbReference>
<keyword evidence="1" id="KW-0805">Transcription regulation</keyword>
<dbReference type="InterPro" id="IPR018490">
    <property type="entry name" value="cNMP-bd_dom_sf"/>
</dbReference>
<dbReference type="AlphaFoldDB" id="A0A2R4WM78"/>
<dbReference type="Proteomes" id="UP000244755">
    <property type="component" value="Chromosome 1"/>
</dbReference>
<keyword evidence="3" id="KW-0804">Transcription</keyword>
<dbReference type="Pfam" id="PF00027">
    <property type="entry name" value="cNMP_binding"/>
    <property type="match status" value="1"/>
</dbReference>